<dbReference type="SMART" id="SM01274">
    <property type="entry name" value="malic"/>
    <property type="match status" value="1"/>
</dbReference>
<protein>
    <submittedName>
        <fullName evidence="4">Uncharacterized protein</fullName>
    </submittedName>
</protein>
<dbReference type="SUPFAM" id="SSF51735">
    <property type="entry name" value="NAD(P)-binding Rossmann-fold domains"/>
    <property type="match status" value="1"/>
</dbReference>
<feature type="binding site" evidence="3">
    <location>
        <position position="199"/>
    </location>
    <ligand>
        <name>a divalent metal cation</name>
        <dbReference type="ChEBI" id="CHEBI:60240"/>
    </ligand>
</feature>
<reference evidence="4" key="1">
    <citation type="journal article" date="2013" name="Genome Biol.">
        <title>Draft genome of the mountain pine beetle, Dendroctonus ponderosae Hopkins, a major forest pest.</title>
        <authorList>
            <person name="Keeling C.I."/>
            <person name="Yuen M.M."/>
            <person name="Liao N.Y."/>
            <person name="Docking T.R."/>
            <person name="Chan S.K."/>
            <person name="Taylor G.A."/>
            <person name="Palmquist D.L."/>
            <person name="Jackman S.D."/>
            <person name="Nguyen A."/>
            <person name="Li M."/>
            <person name="Henderson H."/>
            <person name="Janes J.K."/>
            <person name="Zhao Y."/>
            <person name="Pandoh P."/>
            <person name="Moore R."/>
            <person name="Sperling F.A."/>
            <person name="Huber D.P."/>
            <person name="Birol I."/>
            <person name="Jones S.J."/>
            <person name="Bohlmann J."/>
        </authorList>
    </citation>
    <scope>NUCLEOTIDE SEQUENCE</scope>
</reference>
<dbReference type="Gene3D" id="1.20.1370.30">
    <property type="match status" value="1"/>
</dbReference>
<dbReference type="GO" id="GO:0051287">
    <property type="term" value="F:NAD binding"/>
    <property type="evidence" value="ECO:0007669"/>
    <property type="project" value="InterPro"/>
</dbReference>
<dbReference type="GO" id="GO:0006108">
    <property type="term" value="P:malate metabolic process"/>
    <property type="evidence" value="ECO:0007669"/>
    <property type="project" value="TreeGrafter"/>
</dbReference>
<feature type="binding site" evidence="3">
    <location>
        <position position="176"/>
    </location>
    <ligand>
        <name>a divalent metal cation</name>
        <dbReference type="ChEBI" id="CHEBI:60240"/>
    </ligand>
</feature>
<keyword evidence="3" id="KW-0479">Metal-binding</keyword>
<evidence type="ECO:0000256" key="2">
    <source>
        <dbReference type="PIRSR" id="PIRSR000106-2"/>
    </source>
</evidence>
<dbReference type="PIRSF" id="PIRSF000106">
    <property type="entry name" value="ME"/>
    <property type="match status" value="1"/>
</dbReference>
<dbReference type="Gene3D" id="3.40.50.720">
    <property type="entry name" value="NAD(P)-binding Rossmann-like Domain"/>
    <property type="match status" value="1"/>
</dbReference>
<name>N6T8J6_DENPD</name>
<sequence>MFHLMMTMHMNVYKINLTYLLTLGLAFSFEERQALGIHGLLPPKVKTQEEQVEHCKICLDRLDDPLNKYMPSTDVRVIVVTDGERILGLGDLGACGMGIPIGKLSLYTALAGIKPHQCLPITIDVGTNNEQFLNDPLYIGLKQERVRGKEYDDLIDEFMQAVVQRYGQNCLIQFEDFGNSNAFRLLEKYRRSYCTFNDDIQKKLSDNVLVFQGAGEANLGIAQLCVMAMQSEGTSEQDARSKIWMVDSKGLIVKDRPSGGISEHKAPYAQNHAPIETLTDVVKQVKPGLQLLEVLLLRKS</sequence>
<dbReference type="Pfam" id="PF03949">
    <property type="entry name" value="Malic_M"/>
    <property type="match status" value="1"/>
</dbReference>
<evidence type="ECO:0000256" key="3">
    <source>
        <dbReference type="PIRSR" id="PIRSR000106-3"/>
    </source>
</evidence>
<evidence type="ECO:0000313" key="4">
    <source>
        <dbReference type="EMBL" id="ENN74033.1"/>
    </source>
</evidence>
<dbReference type="Pfam" id="PF00390">
    <property type="entry name" value="malic"/>
    <property type="match status" value="1"/>
</dbReference>
<dbReference type="Gene3D" id="3.40.50.10380">
    <property type="entry name" value="Malic enzyme, N-terminal domain"/>
    <property type="match status" value="1"/>
</dbReference>
<feature type="binding site" evidence="3">
    <location>
        <position position="175"/>
    </location>
    <ligand>
        <name>a divalent metal cation</name>
        <dbReference type="ChEBI" id="CHEBI:60240"/>
    </ligand>
</feature>
<dbReference type="PANTHER" id="PTHR23406:SF90">
    <property type="entry name" value="MALIC ENZYME-RELATED"/>
    <property type="match status" value="1"/>
</dbReference>
<dbReference type="InterPro" id="IPR036291">
    <property type="entry name" value="NAD(P)-bd_dom_sf"/>
</dbReference>
<dbReference type="OMA" id="HILHHIR"/>
<dbReference type="GO" id="GO:0046872">
    <property type="term" value="F:metal ion binding"/>
    <property type="evidence" value="ECO:0007669"/>
    <property type="project" value="UniProtKB-KW"/>
</dbReference>
<feature type="non-terminal residue" evidence="4">
    <location>
        <position position="1"/>
    </location>
</feature>
<dbReference type="InterPro" id="IPR001891">
    <property type="entry name" value="Malic_OxRdtase"/>
</dbReference>
<dbReference type="OrthoDB" id="5365701at2759"/>
<dbReference type="SUPFAM" id="SSF53223">
    <property type="entry name" value="Aminoacid dehydrogenase-like, N-terminal domain"/>
    <property type="match status" value="1"/>
</dbReference>
<evidence type="ECO:0000256" key="1">
    <source>
        <dbReference type="ARBA" id="ARBA00008785"/>
    </source>
</evidence>
<dbReference type="InterPro" id="IPR037062">
    <property type="entry name" value="Malic_N_dom_sf"/>
</dbReference>
<dbReference type="AlphaFoldDB" id="N6T8J6"/>
<comment type="cofactor">
    <cofactor evidence="3">
        <name>Mg(2+)</name>
        <dbReference type="ChEBI" id="CHEBI:18420"/>
    </cofactor>
    <cofactor evidence="3">
        <name>Mn(2+)</name>
        <dbReference type="ChEBI" id="CHEBI:29035"/>
    </cofactor>
    <text evidence="3">Divalent metal cations. Prefers magnesium or manganese.</text>
</comment>
<dbReference type="InterPro" id="IPR012302">
    <property type="entry name" value="Malic_NAD-bd"/>
</dbReference>
<dbReference type="GO" id="GO:0004473">
    <property type="term" value="F:malate dehydrogenase (decarboxylating) (NADP+) activity"/>
    <property type="evidence" value="ECO:0007669"/>
    <property type="project" value="TreeGrafter"/>
</dbReference>
<dbReference type="PRINTS" id="PR00072">
    <property type="entry name" value="MALOXRDTASE"/>
</dbReference>
<dbReference type="InterPro" id="IPR046346">
    <property type="entry name" value="Aminoacid_DH-like_N_sf"/>
</dbReference>
<dbReference type="GO" id="GO:0005739">
    <property type="term" value="C:mitochondrion"/>
    <property type="evidence" value="ECO:0007669"/>
    <property type="project" value="TreeGrafter"/>
</dbReference>
<dbReference type="SMART" id="SM00919">
    <property type="entry name" value="Malic_M"/>
    <property type="match status" value="1"/>
</dbReference>
<dbReference type="EMBL" id="KB741083">
    <property type="protein sequence ID" value="ENN74033.1"/>
    <property type="molecule type" value="Genomic_DNA"/>
</dbReference>
<proteinExistence type="inferred from homology"/>
<feature type="binding site" evidence="2">
    <location>
        <position position="85"/>
    </location>
    <ligand>
        <name>(S)-malate</name>
        <dbReference type="ChEBI" id="CHEBI:15589"/>
    </ligand>
</feature>
<dbReference type="HOGENOM" id="CLU_928334_0_0_1"/>
<accession>N6T8J6</accession>
<dbReference type="FunFam" id="3.40.50.10380:FF:000028">
    <property type="entry name" value="NADP-dependent malic enzyme 4 chloroplastic"/>
    <property type="match status" value="1"/>
</dbReference>
<dbReference type="PANTHER" id="PTHR23406">
    <property type="entry name" value="MALIC ENZYME-RELATED"/>
    <property type="match status" value="1"/>
</dbReference>
<gene>
    <name evidence="4" type="ORF">YQE_09374</name>
</gene>
<comment type="similarity">
    <text evidence="1">Belongs to the malic enzymes family.</text>
</comment>
<dbReference type="InterPro" id="IPR012301">
    <property type="entry name" value="Malic_N_dom"/>
</dbReference>
<organism evidence="4">
    <name type="scientific">Dendroctonus ponderosae</name>
    <name type="common">Mountain pine beetle</name>
    <dbReference type="NCBI Taxonomy" id="77166"/>
    <lineage>
        <taxon>Eukaryota</taxon>
        <taxon>Metazoa</taxon>
        <taxon>Ecdysozoa</taxon>
        <taxon>Arthropoda</taxon>
        <taxon>Hexapoda</taxon>
        <taxon>Insecta</taxon>
        <taxon>Pterygota</taxon>
        <taxon>Neoptera</taxon>
        <taxon>Endopterygota</taxon>
        <taxon>Coleoptera</taxon>
        <taxon>Polyphaga</taxon>
        <taxon>Cucujiformia</taxon>
        <taxon>Curculionidae</taxon>
        <taxon>Scolytinae</taxon>
        <taxon>Dendroctonus</taxon>
    </lineage>
</organism>